<dbReference type="EMBL" id="NEVU01000001">
    <property type="protein sequence ID" value="OZI77714.1"/>
    <property type="molecule type" value="Genomic_DNA"/>
</dbReference>
<keyword evidence="4" id="KW-1185">Reference proteome</keyword>
<comment type="similarity">
    <text evidence="1">Belongs to the UPF0065 (bug) family.</text>
</comment>
<accession>A0A261VUC8</accession>
<dbReference type="OrthoDB" id="8890377at2"/>
<evidence type="ECO:0008006" key="5">
    <source>
        <dbReference type="Google" id="ProtNLM"/>
    </source>
</evidence>
<organism evidence="3 4">
    <name type="scientific">Bordetella genomosp. 12</name>
    <dbReference type="NCBI Taxonomy" id="463035"/>
    <lineage>
        <taxon>Bacteria</taxon>
        <taxon>Pseudomonadati</taxon>
        <taxon>Pseudomonadota</taxon>
        <taxon>Betaproteobacteria</taxon>
        <taxon>Burkholderiales</taxon>
        <taxon>Alcaligenaceae</taxon>
        <taxon>Bordetella</taxon>
    </lineage>
</organism>
<dbReference type="RefSeq" id="WP_094810592.1">
    <property type="nucleotide sequence ID" value="NZ_NEVU01000001.1"/>
</dbReference>
<dbReference type="PANTHER" id="PTHR42928:SF5">
    <property type="entry name" value="BLR1237 PROTEIN"/>
    <property type="match status" value="1"/>
</dbReference>
<dbReference type="Proteomes" id="UP000216429">
    <property type="component" value="Unassembled WGS sequence"/>
</dbReference>
<reference evidence="4" key="1">
    <citation type="submission" date="2017-05" db="EMBL/GenBank/DDBJ databases">
        <title>Complete and WGS of Bordetella genogroups.</title>
        <authorList>
            <person name="Spilker T."/>
            <person name="Lipuma J."/>
        </authorList>
    </citation>
    <scope>NUCLEOTIDE SEQUENCE [LARGE SCALE GENOMIC DNA]</scope>
    <source>
        <strain evidence="4">AU6712</strain>
    </source>
</reference>
<dbReference type="Gene3D" id="3.40.190.150">
    <property type="entry name" value="Bordetella uptake gene, domain 1"/>
    <property type="match status" value="1"/>
</dbReference>
<dbReference type="PIRSF" id="PIRSF017082">
    <property type="entry name" value="YflP"/>
    <property type="match status" value="1"/>
</dbReference>
<evidence type="ECO:0000313" key="4">
    <source>
        <dbReference type="Proteomes" id="UP000216429"/>
    </source>
</evidence>
<sequence length="323" mass="33574">MSRAWLCRALACLLLPLLAAPPALAGAYPERPVRLLVGYGPGGGTDLIARLVATHISQELGQPVVVENKPGAAGNIATDQTARAAPDGYTLLLAANTVTINPHMYRDIATDLARDMRGVGIVATSPIVLVSGAASPFKGLEGLLAYAKSNPGKVSYGTPGVGTPQHLAVELLMHMTGTKMTHVPYKGSSQSLSDLLAGHISLVSAAINSAQPFIEAGKLQGVAVADAQRVAALSGVPAIAEIVPGYEVRIWYGVMAPAKTPDAVVTRLNEALAAAAKHPEMQARMREMGYELALNSPAAMDAEVRDDLQRWGAVIKAAGLSPN</sequence>
<feature type="signal peptide" evidence="2">
    <location>
        <begin position="1"/>
        <end position="25"/>
    </location>
</feature>
<comment type="caution">
    <text evidence="3">The sequence shown here is derived from an EMBL/GenBank/DDBJ whole genome shotgun (WGS) entry which is preliminary data.</text>
</comment>
<dbReference type="InterPro" id="IPR005064">
    <property type="entry name" value="BUG"/>
</dbReference>
<evidence type="ECO:0000256" key="1">
    <source>
        <dbReference type="ARBA" id="ARBA00006987"/>
    </source>
</evidence>
<name>A0A261VUC8_9BORD</name>
<dbReference type="Pfam" id="PF03401">
    <property type="entry name" value="TctC"/>
    <property type="match status" value="1"/>
</dbReference>
<feature type="chain" id="PRO_5013328957" description="LacI family transcriptional regulator" evidence="2">
    <location>
        <begin position="26"/>
        <end position="323"/>
    </location>
</feature>
<proteinExistence type="inferred from homology"/>
<keyword evidence="2" id="KW-0732">Signal</keyword>
<gene>
    <name evidence="3" type="ORF">CAL22_04070</name>
</gene>
<dbReference type="CDD" id="cd13578">
    <property type="entry name" value="PBP2_Bug27"/>
    <property type="match status" value="1"/>
</dbReference>
<dbReference type="SUPFAM" id="SSF53850">
    <property type="entry name" value="Periplasmic binding protein-like II"/>
    <property type="match status" value="1"/>
</dbReference>
<dbReference type="Gene3D" id="3.40.190.10">
    <property type="entry name" value="Periplasmic binding protein-like II"/>
    <property type="match status" value="1"/>
</dbReference>
<dbReference type="AlphaFoldDB" id="A0A261VUC8"/>
<protein>
    <recommendedName>
        <fullName evidence="5">LacI family transcriptional regulator</fullName>
    </recommendedName>
</protein>
<dbReference type="InterPro" id="IPR042100">
    <property type="entry name" value="Bug_dom1"/>
</dbReference>
<dbReference type="PANTHER" id="PTHR42928">
    <property type="entry name" value="TRICARBOXYLATE-BINDING PROTEIN"/>
    <property type="match status" value="1"/>
</dbReference>
<evidence type="ECO:0000256" key="2">
    <source>
        <dbReference type="SAM" id="SignalP"/>
    </source>
</evidence>
<evidence type="ECO:0000313" key="3">
    <source>
        <dbReference type="EMBL" id="OZI77714.1"/>
    </source>
</evidence>